<feature type="region of interest" description="Disordered" evidence="5">
    <location>
        <begin position="703"/>
        <end position="932"/>
    </location>
</feature>
<dbReference type="Proteomes" id="UP001634394">
    <property type="component" value="Unassembled WGS sequence"/>
</dbReference>
<dbReference type="PANTHER" id="PTHR14609">
    <property type="entry name" value="RING FINGER PROTEIN 219"/>
    <property type="match status" value="1"/>
</dbReference>
<feature type="compositionally biased region" description="Polar residues" evidence="5">
    <location>
        <begin position="189"/>
        <end position="203"/>
    </location>
</feature>
<feature type="compositionally biased region" description="Low complexity" evidence="5">
    <location>
        <begin position="748"/>
        <end position="765"/>
    </location>
</feature>
<dbReference type="InterPro" id="IPR013083">
    <property type="entry name" value="Znf_RING/FYVE/PHD"/>
</dbReference>
<feature type="compositionally biased region" description="Basic and acidic residues" evidence="5">
    <location>
        <begin position="791"/>
        <end position="804"/>
    </location>
</feature>
<name>A0ABD3X455_SINWO</name>
<feature type="region of interest" description="Disordered" evidence="5">
    <location>
        <begin position="601"/>
        <end position="648"/>
    </location>
</feature>
<feature type="coiled-coil region" evidence="4">
    <location>
        <begin position="91"/>
        <end position="125"/>
    </location>
</feature>
<evidence type="ECO:0000256" key="4">
    <source>
        <dbReference type="SAM" id="Coils"/>
    </source>
</evidence>
<comment type="caution">
    <text evidence="7">The sequence shown here is derived from an EMBL/GenBank/DDBJ whole genome shotgun (WGS) entry which is preliminary data.</text>
</comment>
<evidence type="ECO:0000313" key="7">
    <source>
        <dbReference type="EMBL" id="KAL3881042.1"/>
    </source>
</evidence>
<evidence type="ECO:0000256" key="3">
    <source>
        <dbReference type="PROSITE-ProRule" id="PRU00175"/>
    </source>
</evidence>
<feature type="region of interest" description="Disordered" evidence="5">
    <location>
        <begin position="125"/>
        <end position="144"/>
    </location>
</feature>
<feature type="compositionally biased region" description="Low complexity" evidence="5">
    <location>
        <begin position="824"/>
        <end position="840"/>
    </location>
</feature>
<keyword evidence="1 3" id="KW-0479">Metal-binding</keyword>
<evidence type="ECO:0000259" key="6">
    <source>
        <dbReference type="PROSITE" id="PS50089"/>
    </source>
</evidence>
<feature type="region of interest" description="Disordered" evidence="5">
    <location>
        <begin position="1100"/>
        <end position="1120"/>
    </location>
</feature>
<dbReference type="Gene3D" id="3.30.40.10">
    <property type="entry name" value="Zinc/RING finger domain, C3HC4 (zinc finger)"/>
    <property type="match status" value="1"/>
</dbReference>
<keyword evidence="4" id="KW-0175">Coiled coil</keyword>
<feature type="compositionally biased region" description="Basic and acidic residues" evidence="5">
    <location>
        <begin position="365"/>
        <end position="391"/>
    </location>
</feature>
<keyword evidence="1 3" id="KW-0863">Zinc-finger</keyword>
<evidence type="ECO:0000256" key="2">
    <source>
        <dbReference type="ARBA" id="ARBA00022833"/>
    </source>
</evidence>
<feature type="compositionally biased region" description="Basic and acidic residues" evidence="5">
    <location>
        <begin position="875"/>
        <end position="886"/>
    </location>
</feature>
<dbReference type="SUPFAM" id="SSF57850">
    <property type="entry name" value="RING/U-box"/>
    <property type="match status" value="1"/>
</dbReference>
<dbReference type="PROSITE" id="PS50089">
    <property type="entry name" value="ZF_RING_2"/>
    <property type="match status" value="1"/>
</dbReference>
<gene>
    <name evidence="7" type="ORF">ACJMK2_033242</name>
</gene>
<evidence type="ECO:0000313" key="8">
    <source>
        <dbReference type="Proteomes" id="UP001634394"/>
    </source>
</evidence>
<feature type="compositionally biased region" description="Basic and acidic residues" evidence="5">
    <location>
        <begin position="602"/>
        <end position="624"/>
    </location>
</feature>
<dbReference type="CDD" id="cd16562">
    <property type="entry name" value="RING-HC_RNF219"/>
    <property type="match status" value="1"/>
</dbReference>
<keyword evidence="8" id="KW-1185">Reference proteome</keyword>
<feature type="region of interest" description="Disordered" evidence="5">
    <location>
        <begin position="179"/>
        <end position="203"/>
    </location>
</feature>
<feature type="compositionally biased region" description="Basic and acidic residues" evidence="5">
    <location>
        <begin position="541"/>
        <end position="554"/>
    </location>
</feature>
<feature type="compositionally biased region" description="Polar residues" evidence="5">
    <location>
        <begin position="716"/>
        <end position="739"/>
    </location>
</feature>
<dbReference type="GO" id="GO:0008270">
    <property type="term" value="F:zinc ion binding"/>
    <property type="evidence" value="ECO:0007669"/>
    <property type="project" value="UniProtKB-KW"/>
</dbReference>
<dbReference type="InterPro" id="IPR039209">
    <property type="entry name" value="OBI1"/>
</dbReference>
<feature type="compositionally biased region" description="Low complexity" evidence="5">
    <location>
        <begin position="1104"/>
        <end position="1120"/>
    </location>
</feature>
<accession>A0ABD3X455</accession>
<feature type="region of interest" description="Disordered" evidence="5">
    <location>
        <begin position="251"/>
        <end position="554"/>
    </location>
</feature>
<feature type="compositionally biased region" description="Low complexity" evidence="5">
    <location>
        <begin position="890"/>
        <end position="919"/>
    </location>
</feature>
<dbReference type="InterPro" id="IPR001841">
    <property type="entry name" value="Znf_RING"/>
</dbReference>
<dbReference type="PANTHER" id="PTHR14609:SF1">
    <property type="entry name" value="ORC UBIQUITIN LIGASE 1"/>
    <property type="match status" value="1"/>
</dbReference>
<feature type="compositionally biased region" description="Basic and acidic residues" evidence="5">
    <location>
        <begin position="179"/>
        <end position="188"/>
    </location>
</feature>
<feature type="compositionally biased region" description="Polar residues" evidence="5">
    <location>
        <begin position="351"/>
        <end position="362"/>
    </location>
</feature>
<organism evidence="7 8">
    <name type="scientific">Sinanodonta woodiana</name>
    <name type="common">Chinese pond mussel</name>
    <name type="synonym">Anodonta woodiana</name>
    <dbReference type="NCBI Taxonomy" id="1069815"/>
    <lineage>
        <taxon>Eukaryota</taxon>
        <taxon>Metazoa</taxon>
        <taxon>Spiralia</taxon>
        <taxon>Lophotrochozoa</taxon>
        <taxon>Mollusca</taxon>
        <taxon>Bivalvia</taxon>
        <taxon>Autobranchia</taxon>
        <taxon>Heteroconchia</taxon>
        <taxon>Palaeoheterodonta</taxon>
        <taxon>Unionida</taxon>
        <taxon>Unionoidea</taxon>
        <taxon>Unionidae</taxon>
        <taxon>Unioninae</taxon>
        <taxon>Sinanodonta</taxon>
    </lineage>
</organism>
<proteinExistence type="predicted"/>
<dbReference type="EMBL" id="JBJQND010000004">
    <property type="protein sequence ID" value="KAL3881042.1"/>
    <property type="molecule type" value="Genomic_DNA"/>
</dbReference>
<evidence type="ECO:0000256" key="1">
    <source>
        <dbReference type="ARBA" id="ARBA00022771"/>
    </source>
</evidence>
<dbReference type="SMART" id="SM00184">
    <property type="entry name" value="RING"/>
    <property type="match status" value="1"/>
</dbReference>
<feature type="region of interest" description="Disordered" evidence="5">
    <location>
        <begin position="1211"/>
        <end position="1237"/>
    </location>
</feature>
<feature type="compositionally biased region" description="Low complexity" evidence="5">
    <location>
        <begin position="260"/>
        <end position="273"/>
    </location>
</feature>
<dbReference type="AlphaFoldDB" id="A0ABD3X455"/>
<reference evidence="7 8" key="1">
    <citation type="submission" date="2024-11" db="EMBL/GenBank/DDBJ databases">
        <title>Chromosome-level genome assembly of the freshwater bivalve Anodonta woodiana.</title>
        <authorList>
            <person name="Chen X."/>
        </authorList>
    </citation>
    <scope>NUCLEOTIDE SEQUENCE [LARGE SCALE GENOMIC DNA]</scope>
    <source>
        <strain evidence="7">MN2024</strain>
        <tissue evidence="7">Gills</tissue>
    </source>
</reference>
<sequence>MAAEENTRPNKSATISFTLPISCQICLGKVKQPVLCPNNHVFCSQCLDVWLIRSKQCPACRVSITAPKPIVGGLSQIEDDTEKLTNPELRKARFELLYKDYENELDRLQTEIHLLKTENHILKQQSPDLASSSQSSASKGEKSVSKTQDTVGLLFLTKKLQDAAKISEKVKAELSRVKRENNSLKDENQTLNRENQNLRNEIANRSPQRFGRYTVSTMESKIQSYEKEVKQLNKALERSDKYIEEMEKELKDIKSKDKYSTSSSSVPATSSTTLADRYSSQEDAEVRVQKDYRSSSESRVSSSKYGIGVGHPTKRQLFSDDLQRPSNPSKYRNVMSAEEKDHPSTLPPYRDNTTSGEQSKYYYSNHREEEEERDLRYHGDYKSDRNQDDYKGVNSKKRVTFDLPKDGVATTSFDLEMPSPINPVPNKSSTDGRSSPIKGVLKNSKKPESNASDSLDLPKPHSLDNLSSDLSRSKDSTLTDSYSHQTNRYSKVDDDLYVKSKTSSSSLIQHDYNVDTHYPKSKSSGYSADDSELSGPGDLDLSFKRSKEKSSKITDLDDTQVIESELDDLNISMTPDFRDCMKLLNRAEKKVNKVSSFEDDLFDSKSSDADYKAPTEGSKYKPSPDLDYNAPGDSTKYKTNDAGIHASTGSVKYNSNGDFVSGLKLTDDIAKSKFLTDYDSYSRARHLRSGSLDNLVRDITRDDNRYKSSSGSSSSANNYRAPSPSMQTKYNFTSTSSGMARSPSVDNLLLSKPGSSSSLSRYSSLDDVGGYKSSRLSLPSYSGSSVGKYPGENKEDFLDEKQNVDGDGLGSKDMGHSPRRRSLSDIGTSVSSLGSSSGKGFDTRERQLPLPPSNISSLPPSGASLTSSTAFLTDIDSKTRQRDVTHKPPLSSRTLDTASSLSRLSASGTSMSTTGTSSTQHLPMPHFGSGSRSSLYTNTQVLDSLTSTLPSKPKIDTTSLSKQSGSGIPSGHSDISSTIRTRTLSADGINFSTTKPRVLSAEFEKYVSGVSNNSTSHSTYQYNSHETDFNMKSEFSDKTSLNDFKSNATARSNTYALSLTGSTASSQPLGLDSFPASRSLGPSSSSTGSSHGFNSYASSSLPISSTSRQTVPSYSSSSTSTTSYLSSSMASLTSSVTYSSATQPSKYSTSNSVPFTLASTASSRPSTNGYSSSGKYLDSIPETNHTGHFSYVSNSSGADFSSKQMDSLMLPEPKKRLFDSSDDLDVSVSPIKATRKL</sequence>
<keyword evidence="2" id="KW-0862">Zinc</keyword>
<feature type="compositionally biased region" description="Basic and acidic residues" evidence="5">
    <location>
        <begin position="284"/>
        <end position="296"/>
    </location>
</feature>
<protein>
    <recommendedName>
        <fullName evidence="6">RING-type domain-containing protein</fullName>
    </recommendedName>
</protein>
<feature type="region of interest" description="Disordered" evidence="5">
    <location>
        <begin position="947"/>
        <end position="975"/>
    </location>
</feature>
<dbReference type="Pfam" id="PF13920">
    <property type="entry name" value="zf-C3HC4_3"/>
    <property type="match status" value="1"/>
</dbReference>
<feature type="domain" description="RING-type" evidence="6">
    <location>
        <begin position="23"/>
        <end position="61"/>
    </location>
</feature>
<evidence type="ECO:0000256" key="5">
    <source>
        <dbReference type="SAM" id="MobiDB-lite"/>
    </source>
</evidence>
<dbReference type="InterPro" id="IPR035691">
    <property type="entry name" value="OBI1_RING-HC"/>
</dbReference>
<feature type="compositionally biased region" description="Low complexity" evidence="5">
    <location>
        <begin position="773"/>
        <end position="785"/>
    </location>
</feature>